<keyword evidence="2" id="KW-1185">Reference proteome</keyword>
<dbReference type="STRING" id="74649.A0A2P6RTF2"/>
<comment type="caution">
    <text evidence="1">The sequence shown here is derived from an EMBL/GenBank/DDBJ whole genome shotgun (WGS) entry which is preliminary data.</text>
</comment>
<evidence type="ECO:0000313" key="1">
    <source>
        <dbReference type="EMBL" id="PRQ49695.1"/>
    </source>
</evidence>
<organism evidence="1 2">
    <name type="scientific">Rosa chinensis</name>
    <name type="common">China rose</name>
    <dbReference type="NCBI Taxonomy" id="74649"/>
    <lineage>
        <taxon>Eukaryota</taxon>
        <taxon>Viridiplantae</taxon>
        <taxon>Streptophyta</taxon>
        <taxon>Embryophyta</taxon>
        <taxon>Tracheophyta</taxon>
        <taxon>Spermatophyta</taxon>
        <taxon>Magnoliopsida</taxon>
        <taxon>eudicotyledons</taxon>
        <taxon>Gunneridae</taxon>
        <taxon>Pentapetalae</taxon>
        <taxon>rosids</taxon>
        <taxon>fabids</taxon>
        <taxon>Rosales</taxon>
        <taxon>Rosaceae</taxon>
        <taxon>Rosoideae</taxon>
        <taxon>Rosoideae incertae sedis</taxon>
        <taxon>Rosa</taxon>
    </lineage>
</organism>
<evidence type="ECO:0000313" key="2">
    <source>
        <dbReference type="Proteomes" id="UP000238479"/>
    </source>
</evidence>
<sequence length="60" mass="6527">MLVKRCRLAPQRRIVLYSAIRASNASAAAESSSASPGLYSAKQFELTVPNIDLVLEDFCP</sequence>
<protein>
    <submittedName>
        <fullName evidence="1">Uncharacterized protein</fullName>
    </submittedName>
</protein>
<reference evidence="1 2" key="1">
    <citation type="journal article" date="2018" name="Nat. Genet.">
        <title>The Rosa genome provides new insights in the design of modern roses.</title>
        <authorList>
            <person name="Bendahmane M."/>
        </authorList>
    </citation>
    <scope>NUCLEOTIDE SEQUENCE [LARGE SCALE GENOMIC DNA]</scope>
    <source>
        <strain evidence="2">cv. Old Blush</strain>
    </source>
</reference>
<dbReference type="EMBL" id="PDCK01000040">
    <property type="protein sequence ID" value="PRQ49695.1"/>
    <property type="molecule type" value="Genomic_DNA"/>
</dbReference>
<dbReference type="Gramene" id="PRQ49695">
    <property type="protein sequence ID" value="PRQ49695"/>
    <property type="gene ID" value="RchiOBHm_Chr2g0124801"/>
</dbReference>
<dbReference type="Proteomes" id="UP000238479">
    <property type="component" value="Chromosome 2"/>
</dbReference>
<gene>
    <name evidence="1" type="ORF">RchiOBHm_Chr2g0124801</name>
</gene>
<accession>A0A2P6RTF2</accession>
<proteinExistence type="predicted"/>
<dbReference type="AlphaFoldDB" id="A0A2P6RTF2"/>
<name>A0A2P6RTF2_ROSCH</name>